<dbReference type="OrthoDB" id="1939491at2759"/>
<keyword evidence="4" id="KW-1185">Reference proteome</keyword>
<name>A0A814QQY0_9BILA</name>
<evidence type="ECO:0000313" key="4">
    <source>
        <dbReference type="Proteomes" id="UP000663879"/>
    </source>
</evidence>
<evidence type="ECO:0000256" key="1">
    <source>
        <dbReference type="SAM" id="MobiDB-lite"/>
    </source>
</evidence>
<proteinExistence type="predicted"/>
<feature type="compositionally biased region" description="Basic and acidic residues" evidence="1">
    <location>
        <begin position="88"/>
        <end position="98"/>
    </location>
</feature>
<feature type="region of interest" description="Disordered" evidence="1">
    <location>
        <begin position="56"/>
        <end position="99"/>
    </location>
</feature>
<accession>A0A814QQY0</accession>
<protein>
    <recommendedName>
        <fullName evidence="2">Ty3 transposon capsid-like protein domain-containing protein</fullName>
    </recommendedName>
</protein>
<reference evidence="3" key="1">
    <citation type="submission" date="2021-02" db="EMBL/GenBank/DDBJ databases">
        <authorList>
            <person name="Nowell W R."/>
        </authorList>
    </citation>
    <scope>NUCLEOTIDE SEQUENCE</scope>
    <source>
        <strain evidence="3">Ploen Becks lab</strain>
    </source>
</reference>
<feature type="domain" description="Ty3 transposon capsid-like protein" evidence="2">
    <location>
        <begin position="196"/>
        <end position="299"/>
    </location>
</feature>
<feature type="compositionally biased region" description="Polar residues" evidence="1">
    <location>
        <begin position="56"/>
        <end position="87"/>
    </location>
</feature>
<evidence type="ECO:0000259" key="2">
    <source>
        <dbReference type="Pfam" id="PF19259"/>
    </source>
</evidence>
<evidence type="ECO:0000313" key="3">
    <source>
        <dbReference type="EMBL" id="CAF1123076.1"/>
    </source>
</evidence>
<gene>
    <name evidence="3" type="ORF">OXX778_LOCUS22128</name>
</gene>
<dbReference type="AlphaFoldDB" id="A0A814QQY0"/>
<dbReference type="Pfam" id="PF19259">
    <property type="entry name" value="Ty3_capsid"/>
    <property type="match status" value="1"/>
</dbReference>
<sequence length="325" mass="37459">MQSDSKLSPKQDKKSAIISEATRLIKSFSLYEEPKTIVTPTAPPEMRNKPLSILKNNNYLSNDNQLTNNSPIRSDSYISYPGTSQNNQDDKGEPKIQGKLETTSNTQEFIIPKSDSTMDLVKFVADLAGNNKTKRLDPNTKKFSGSNSEDVDDWLFNVEQGFIASKIREEEKLNSVLNFVDKVPSQILRKHITSFSTWSLFEKELRNTYTKINKDYWVRSQLSTLKHRENMAFENYVNRFYMLTNMLPKMDDDEKLFLFIEGLKDMTKKEVTCRNLKTLSETINLAKQLEQAQTGIANINYINHNKNAKKGHFNYRNGPKIIQMT</sequence>
<dbReference type="InterPro" id="IPR045358">
    <property type="entry name" value="Ty3_capsid"/>
</dbReference>
<dbReference type="EMBL" id="CAJNOC010008974">
    <property type="protein sequence ID" value="CAF1123076.1"/>
    <property type="molecule type" value="Genomic_DNA"/>
</dbReference>
<dbReference type="Proteomes" id="UP000663879">
    <property type="component" value="Unassembled WGS sequence"/>
</dbReference>
<organism evidence="3 4">
    <name type="scientific">Brachionus calyciflorus</name>
    <dbReference type="NCBI Taxonomy" id="104777"/>
    <lineage>
        <taxon>Eukaryota</taxon>
        <taxon>Metazoa</taxon>
        <taxon>Spiralia</taxon>
        <taxon>Gnathifera</taxon>
        <taxon>Rotifera</taxon>
        <taxon>Eurotatoria</taxon>
        <taxon>Monogononta</taxon>
        <taxon>Pseudotrocha</taxon>
        <taxon>Ploima</taxon>
        <taxon>Brachionidae</taxon>
        <taxon>Brachionus</taxon>
    </lineage>
</organism>
<comment type="caution">
    <text evidence="3">The sequence shown here is derived from an EMBL/GenBank/DDBJ whole genome shotgun (WGS) entry which is preliminary data.</text>
</comment>